<reference evidence="1 2" key="1">
    <citation type="submission" date="2019-06" db="EMBL/GenBank/DDBJ databases">
        <title>Whole genome shotgun sequence of Acetobacter orleanensis NBRC 13752.</title>
        <authorList>
            <person name="Hosoyama A."/>
            <person name="Uohara A."/>
            <person name="Ohji S."/>
            <person name="Ichikawa N."/>
        </authorList>
    </citation>
    <scope>NUCLEOTIDE SEQUENCE [LARGE SCALE GENOMIC DNA]</scope>
    <source>
        <strain evidence="1 2">NBRC 13752</strain>
    </source>
</reference>
<keyword evidence="2" id="KW-1185">Reference proteome</keyword>
<dbReference type="Proteomes" id="UP000317617">
    <property type="component" value="Unassembled WGS sequence"/>
</dbReference>
<comment type="caution">
    <text evidence="1">The sequence shown here is derived from an EMBL/GenBank/DDBJ whole genome shotgun (WGS) entry which is preliminary data.</text>
</comment>
<organism evidence="1 2">
    <name type="scientific">Acetobacter orleanensis</name>
    <dbReference type="NCBI Taxonomy" id="104099"/>
    <lineage>
        <taxon>Bacteria</taxon>
        <taxon>Pseudomonadati</taxon>
        <taxon>Pseudomonadota</taxon>
        <taxon>Alphaproteobacteria</taxon>
        <taxon>Acetobacterales</taxon>
        <taxon>Acetobacteraceae</taxon>
        <taxon>Acetobacter</taxon>
    </lineage>
</organism>
<gene>
    <name evidence="1" type="ORF">AOR01nite_26650</name>
</gene>
<evidence type="ECO:0000313" key="2">
    <source>
        <dbReference type="Proteomes" id="UP000317617"/>
    </source>
</evidence>
<name>A0A4Y3TQY0_9PROT</name>
<proteinExistence type="predicted"/>
<evidence type="ECO:0000313" key="1">
    <source>
        <dbReference type="EMBL" id="GEB84188.1"/>
    </source>
</evidence>
<dbReference type="EMBL" id="BJMU01000053">
    <property type="protein sequence ID" value="GEB84188.1"/>
    <property type="molecule type" value="Genomic_DNA"/>
</dbReference>
<protein>
    <submittedName>
        <fullName evidence="1">Uncharacterized protein</fullName>
    </submittedName>
</protein>
<accession>A0A4Y3TQY0</accession>
<dbReference type="AlphaFoldDB" id="A0A4Y3TQY0"/>
<sequence>MLGLSAYSEDETMKYITCSILFSFFAYSASYGSEISFKNRRIAGNEKSTNHLFSNKITKPVIITASEKLPYIQHRVKNNLSILDNSNMSNMGADIDTTTGTYSANDIQNLLNQATYPVLFTLRNGEHYPVKSDGSAITSIPDAAFNNVYLKADGQFLTSSMEKSGSAPSWNGGHLADKVGDTVLVEDFEQKFGIMRDRKYISSNIFDYLTYRMPAPITSDFYTLDASFETPPQCGSAKSSGYNEYWCNRINWGSSVHKNTVNSSSNTGITIHYNNMHSTGFGYGGAFDVINFNDLHEAGTNWGWVDVHEFDEDGNLSAGGYSLDGNFYESGLQHYIDEWDYSGVGPDNPDTSYNPFKSRRYGLWYNQWVSSAGGKTGGRWQAKTEYDAFRIIVQHNNKDNIDYMYEATVQGGKTGPFEPFWTFVEKHTVLDGTQKWVFLGKEKFQLGCFLCVGPSHKTEIGTLFAAYGNIYNAAFDFSQLSYVNNIHVLIRTKTDSYFDLSANGTASGQNNHLLGYGGGKDKSLKYIVFGKSIFSVEDDGNINIKGAMRSGKLIIPFGTPYSSNDTCTQGQMQIDSHYIYTCVATNSWHRTDNGSTW</sequence>